<protein>
    <submittedName>
        <fullName evidence="8">Arginine/lysine/ornithine decarboxylase</fullName>
    </submittedName>
</protein>
<dbReference type="InterPro" id="IPR015424">
    <property type="entry name" value="PyrdxlP-dep_Trfase"/>
</dbReference>
<accession>A0A1I6JTI3</accession>
<dbReference type="RefSeq" id="WP_075034475.1">
    <property type="nucleotide sequence ID" value="NZ_FOZC01000011.1"/>
</dbReference>
<dbReference type="InterPro" id="IPR015421">
    <property type="entry name" value="PyrdxlP-dep_Trfase_major"/>
</dbReference>
<reference evidence="8 9" key="1">
    <citation type="submission" date="2016-10" db="EMBL/GenBank/DDBJ databases">
        <authorList>
            <person name="de Groot N.N."/>
        </authorList>
    </citation>
    <scope>NUCLEOTIDE SEQUENCE [LARGE SCALE GENOMIC DNA]</scope>
    <source>
        <strain evidence="8 9">F</strain>
    </source>
</reference>
<dbReference type="InterPro" id="IPR008286">
    <property type="entry name" value="Prn/Lys/Arg_de-COase_C"/>
</dbReference>
<dbReference type="Gene3D" id="3.90.105.10">
    <property type="entry name" value="Molybdopterin biosynthesis moea protein, domain 2"/>
    <property type="match status" value="1"/>
</dbReference>
<proteinExistence type="inferred from homology"/>
<dbReference type="InterPro" id="IPR052357">
    <property type="entry name" value="Orn_Lys_Arg_decarboxylase-I"/>
</dbReference>
<comment type="similarity">
    <text evidence="2">Belongs to the Orn/Lys/Arg decarboxylase class-I family.</text>
</comment>
<sequence length="503" mass="54959">MINPVEYSTLFKQLTQYTAQGLFPFHMPGHKRQTDSSILPYGIDVTEVPGTDDLHDADGILKEAMDRTAELCGADRTWYLVGGSTAGNLAGLSAIAPKGSEVILARNCHRSVFHAAQLRELTVHWAVPAMEKNYGMQGSVEPETIRRLLKAHPDTRAVVLTSPTYEGIVSDIRQIAAICHEKGIPLMVDEAHGAHLGFGHGFPESSVHCGADVTVQSFHKTLPSLTQTAVLHLKGNLVSPQAIGRWLDVYETSSPSYPLMVSIDAASGLMREKGDQLLKKWRKHLEEFRESTAVLRVLRVPGAEELSGAACFGLDPGKIVIDGRNAGLTGRELADRLREKYGIETEMSMGSYVLAMTGMTDPEESYRKLAAALRETDRWAEETFALPRQPEGSEIKSEAGKDCDETGMPDPPAFPEPGKAVLTIGEAVDIPESRCAGIEFVRSAGAVAQEYVYAYPPGIPFVIPGETITEDAVRYARWLKNAGFRIHFTESGDDSEKIRVVQS</sequence>
<feature type="domain" description="Orn/Lys/Arg decarboxylases family 1 pyridoxal-P attachment site" evidence="6">
    <location>
        <begin position="10"/>
        <end position="318"/>
    </location>
</feature>
<evidence type="ECO:0000256" key="4">
    <source>
        <dbReference type="ARBA" id="ARBA00022898"/>
    </source>
</evidence>
<dbReference type="PANTHER" id="PTHR43277">
    <property type="entry name" value="ARGININE DECARBOXYLASE"/>
    <property type="match status" value="1"/>
</dbReference>
<dbReference type="PANTHER" id="PTHR43277:SF4">
    <property type="entry name" value="ARGININE DECARBOXYLASE"/>
    <property type="match status" value="1"/>
</dbReference>
<evidence type="ECO:0000259" key="6">
    <source>
        <dbReference type="Pfam" id="PF01276"/>
    </source>
</evidence>
<organism evidence="8 9">
    <name type="scientific">[Clostridium] aminophilum</name>
    <dbReference type="NCBI Taxonomy" id="1526"/>
    <lineage>
        <taxon>Bacteria</taxon>
        <taxon>Bacillati</taxon>
        <taxon>Bacillota</taxon>
        <taxon>Clostridia</taxon>
        <taxon>Lachnospirales</taxon>
        <taxon>Lachnospiraceae</taxon>
    </lineage>
</organism>
<evidence type="ECO:0000313" key="9">
    <source>
        <dbReference type="Proteomes" id="UP000214760"/>
    </source>
</evidence>
<evidence type="ECO:0000259" key="7">
    <source>
        <dbReference type="Pfam" id="PF03711"/>
    </source>
</evidence>
<evidence type="ECO:0000256" key="5">
    <source>
        <dbReference type="ARBA" id="ARBA00023239"/>
    </source>
</evidence>
<dbReference type="SUPFAM" id="SSF53383">
    <property type="entry name" value="PLP-dependent transferases"/>
    <property type="match status" value="1"/>
</dbReference>
<dbReference type="Pfam" id="PF01276">
    <property type="entry name" value="OKR_DC_1"/>
    <property type="match status" value="1"/>
</dbReference>
<gene>
    <name evidence="8" type="ORF">SAMN02910262_01908</name>
</gene>
<evidence type="ECO:0000256" key="2">
    <source>
        <dbReference type="ARBA" id="ARBA00010671"/>
    </source>
</evidence>
<dbReference type="Proteomes" id="UP000214760">
    <property type="component" value="Unassembled WGS sequence"/>
</dbReference>
<keyword evidence="4" id="KW-0663">Pyridoxal phosphate</keyword>
<evidence type="ECO:0000256" key="3">
    <source>
        <dbReference type="ARBA" id="ARBA00022793"/>
    </source>
</evidence>
<keyword evidence="3" id="KW-0210">Decarboxylase</keyword>
<dbReference type="AlphaFoldDB" id="A0A1I6JTI3"/>
<comment type="cofactor">
    <cofactor evidence="1">
        <name>pyridoxal 5'-phosphate</name>
        <dbReference type="ChEBI" id="CHEBI:597326"/>
    </cofactor>
</comment>
<evidence type="ECO:0000256" key="1">
    <source>
        <dbReference type="ARBA" id="ARBA00001933"/>
    </source>
</evidence>
<dbReference type="InterPro" id="IPR000310">
    <property type="entry name" value="Orn/Lys/Arg_deCO2ase_major_dom"/>
</dbReference>
<feature type="domain" description="Orn/Lys/Arg decarboxylase C-terminal" evidence="7">
    <location>
        <begin position="438"/>
        <end position="480"/>
    </location>
</feature>
<evidence type="ECO:0000313" key="8">
    <source>
        <dbReference type="EMBL" id="SFR82253.1"/>
    </source>
</evidence>
<dbReference type="GO" id="GO:0016831">
    <property type="term" value="F:carboxy-lyase activity"/>
    <property type="evidence" value="ECO:0007669"/>
    <property type="project" value="UniProtKB-KW"/>
</dbReference>
<keyword evidence="5" id="KW-0456">Lyase</keyword>
<dbReference type="EMBL" id="FOZC01000011">
    <property type="protein sequence ID" value="SFR82253.1"/>
    <property type="molecule type" value="Genomic_DNA"/>
</dbReference>
<dbReference type="Gene3D" id="3.40.640.10">
    <property type="entry name" value="Type I PLP-dependent aspartate aminotransferase-like (Major domain)"/>
    <property type="match status" value="1"/>
</dbReference>
<name>A0A1I6JTI3_9FIRM</name>
<dbReference type="Pfam" id="PF03711">
    <property type="entry name" value="OKR_DC_1_C"/>
    <property type="match status" value="1"/>
</dbReference>